<sequence>MKTIALISGGKDSLLAILAAYRYGHEPVVLVHLTPAAVGGADAAAATSDASSSMEMEQELDSYMFQTVGSNVVGEIAHCLDLPLRMGFIEKGQSKDVSLAYSTSPDSLDEVEVLYRLLKAVKEEFPDVQGVTTGAILSNYQRLRVEAVCFRLGLLSLSYLWMRQPAEILDMAKELRLTAILVKTASIGLDPRILIGQTLEEARPRLEAMARQYGSHLAGEGGEYETTVLNFPMFKREYLTVISKRIVVVDDNPFAPSGHGIFTVARRPKGDEEMNDDAVLLKQLRDGKTICFPSDVMSPLLLPGASPLSTPAPSSAECWVKRCRTCALPDLGSSLGLEQFVAHEEAEALDETATPDAAVRGMLDRWHAFACPGSTRPFFFLFLAPTNSYCEAFDRAYEDSMRWIEPPGRLSVVDPHSLSGNRAQLHVYYSNQHRGAPTECDNDAKVTVLHCQSRSHWAAGVFGPVAEGTLYHTASRSVCFVGPAYGLVPALGTLAVETALDSIPLQYEASASDFEAELCFAFANLMAYLSFFKLSPASVTHLTCVTTPEAPSDFVGRNGTPSSFYFRLFEKATVWIGHHPVWTLPFSAHVALLAVCDI</sequence>
<proteinExistence type="predicted"/>
<dbReference type="EMBL" id="ATMH01005825">
    <property type="protein sequence ID" value="EPY27290.1"/>
    <property type="molecule type" value="Genomic_DNA"/>
</dbReference>
<evidence type="ECO:0000256" key="2">
    <source>
        <dbReference type="ARBA" id="ARBA00018426"/>
    </source>
</evidence>
<dbReference type="PANTHER" id="PTHR12196:SF2">
    <property type="entry name" value="DIPHTHINE--AMMONIA LIGASE"/>
    <property type="match status" value="1"/>
</dbReference>
<dbReference type="CDD" id="cd01994">
    <property type="entry name" value="AANH_PF0828-like"/>
    <property type="match status" value="1"/>
</dbReference>
<dbReference type="EC" id="6.3.1.14" evidence="1"/>
<dbReference type="Proteomes" id="UP000015354">
    <property type="component" value="Unassembled WGS sequence"/>
</dbReference>
<gene>
    <name evidence="9" type="ORF">STCU_05825</name>
    <name evidence="8" type="ORF">STCU_06237</name>
    <name evidence="7" type="ORF">STCU_07696</name>
</gene>
<evidence type="ECO:0000313" key="8">
    <source>
        <dbReference type="EMBL" id="EPY26267.1"/>
    </source>
</evidence>
<evidence type="ECO:0000259" key="6">
    <source>
        <dbReference type="Pfam" id="PF01902"/>
    </source>
</evidence>
<dbReference type="PANTHER" id="PTHR12196">
    <property type="entry name" value="DOMAIN OF UNKNOWN FUNCTION 71 DUF71 -CONTAINING PROTEIN"/>
    <property type="match status" value="1"/>
</dbReference>
<dbReference type="FunFam" id="3.40.50.620:FF:000145">
    <property type="entry name" value="ATP-binding domain containing protein"/>
    <property type="match status" value="1"/>
</dbReference>
<evidence type="ECO:0000313" key="10">
    <source>
        <dbReference type="Proteomes" id="UP000015354"/>
    </source>
</evidence>
<dbReference type="InterPro" id="IPR030662">
    <property type="entry name" value="DPH6/MJ0570"/>
</dbReference>
<dbReference type="InterPro" id="IPR002761">
    <property type="entry name" value="Diphthami_syn_dom"/>
</dbReference>
<name>S9VVE8_9TRYP</name>
<evidence type="ECO:0000256" key="5">
    <source>
        <dbReference type="ARBA" id="ARBA00048108"/>
    </source>
</evidence>
<evidence type="ECO:0000313" key="7">
    <source>
        <dbReference type="EMBL" id="EPY23479.1"/>
    </source>
</evidence>
<reference evidence="9" key="2">
    <citation type="submission" date="2013-03" db="EMBL/GenBank/DDBJ databases">
        <authorList>
            <person name="Motta M.C.M."/>
            <person name="Martins A.C.A."/>
            <person name="Preta C.M.C.C."/>
            <person name="Silva R."/>
            <person name="de Souza S.S."/>
            <person name="Klein C.C."/>
            <person name="de Almeida L.G.P."/>
            <person name="Cunha O.L."/>
            <person name="Colabardini A.C."/>
            <person name="Lima B.A."/>
            <person name="Machado C.R."/>
            <person name="Soares C.M.A."/>
            <person name="de Menezes C.B.A."/>
            <person name="Bartolomeu D.C."/>
            <person name="Grisard E.C."/>
            <person name="Fantinatti-Garboggini F."/>
            <person name="Rodrigues-Luiz G.F."/>
            <person name="Wagner G."/>
            <person name="Goldman G.H."/>
            <person name="Fietto J.L.R."/>
            <person name="Ciapina L.P."/>
            <person name="Brocchi M."/>
            <person name="Elias M.C."/>
            <person name="Goldman M.H.S."/>
            <person name="Sagot M.-F."/>
            <person name="Pereira M."/>
            <person name="Stoco P.H."/>
            <person name="Teixeira S.M.R."/>
            <person name="de Mendonca-Neto R.P."/>
            <person name="Maciel T.E.F."/>
            <person name="Mendes T.A.O."/>
            <person name="Urmenyi T.P."/>
            <person name="Teixeira M.M.G."/>
            <person name="de Camargo E.F.P."/>
            <person name="de Sousa W."/>
            <person name="Schenkman S."/>
            <person name="de Vasconcelos A.T.R."/>
        </authorList>
    </citation>
    <scope>NUCLEOTIDE SEQUENCE</scope>
</reference>
<dbReference type="GO" id="GO:0017183">
    <property type="term" value="P:protein histidyl modification to diphthamide"/>
    <property type="evidence" value="ECO:0007669"/>
    <property type="project" value="TreeGrafter"/>
</dbReference>
<comment type="catalytic activity">
    <reaction evidence="5">
        <text>diphthine-[translation elongation factor 2] + NH4(+) + ATP = diphthamide-[translation elongation factor 2] + AMP + diphosphate + H(+)</text>
        <dbReference type="Rhea" id="RHEA:19753"/>
        <dbReference type="Rhea" id="RHEA-COMP:10172"/>
        <dbReference type="Rhea" id="RHEA-COMP:10174"/>
        <dbReference type="ChEBI" id="CHEBI:15378"/>
        <dbReference type="ChEBI" id="CHEBI:16692"/>
        <dbReference type="ChEBI" id="CHEBI:28938"/>
        <dbReference type="ChEBI" id="CHEBI:30616"/>
        <dbReference type="ChEBI" id="CHEBI:33019"/>
        <dbReference type="ChEBI" id="CHEBI:82696"/>
        <dbReference type="ChEBI" id="CHEBI:456215"/>
        <dbReference type="EC" id="6.3.1.14"/>
    </reaction>
</comment>
<keyword evidence="10" id="KW-1185">Reference proteome</keyword>
<dbReference type="InterPro" id="IPR014729">
    <property type="entry name" value="Rossmann-like_a/b/a_fold"/>
</dbReference>
<accession>S9VVE8</accession>
<comment type="caution">
    <text evidence="9">The sequence shown here is derived from an EMBL/GenBank/DDBJ whole genome shotgun (WGS) entry which is preliminary data.</text>
</comment>
<dbReference type="NCBIfam" id="TIGR00290">
    <property type="entry name" value="MJ0570_dom"/>
    <property type="match status" value="1"/>
</dbReference>
<dbReference type="Pfam" id="PF01902">
    <property type="entry name" value="Diphthami_syn_2"/>
    <property type="match status" value="1"/>
</dbReference>
<dbReference type="EMBL" id="ATMH01006237">
    <property type="protein sequence ID" value="EPY26267.1"/>
    <property type="molecule type" value="Genomic_DNA"/>
</dbReference>
<dbReference type="AlphaFoldDB" id="S9VVE8"/>
<organism evidence="9 10">
    <name type="scientific">Strigomonas culicis</name>
    <dbReference type="NCBI Taxonomy" id="28005"/>
    <lineage>
        <taxon>Eukaryota</taxon>
        <taxon>Discoba</taxon>
        <taxon>Euglenozoa</taxon>
        <taxon>Kinetoplastea</taxon>
        <taxon>Metakinetoplastina</taxon>
        <taxon>Trypanosomatida</taxon>
        <taxon>Trypanosomatidae</taxon>
        <taxon>Strigomonadinae</taxon>
        <taxon>Strigomonas</taxon>
    </lineage>
</organism>
<dbReference type="Gene3D" id="3.90.1490.10">
    <property type="entry name" value="putative n-type atp pyrophosphatase, domain 2"/>
    <property type="match status" value="1"/>
</dbReference>
<dbReference type="Gene3D" id="3.40.50.620">
    <property type="entry name" value="HUPs"/>
    <property type="match status" value="1"/>
</dbReference>
<evidence type="ECO:0000256" key="1">
    <source>
        <dbReference type="ARBA" id="ARBA00012089"/>
    </source>
</evidence>
<reference evidence="9 10" key="1">
    <citation type="journal article" date="2013" name="PLoS ONE">
        <title>Predicting the Proteins of Angomonas deanei, Strigomonas culicis and Their Respective Endosymbionts Reveals New Aspects of the Trypanosomatidae Family.</title>
        <authorList>
            <person name="Motta M.C."/>
            <person name="Martins A.C."/>
            <person name="de Souza S.S."/>
            <person name="Catta-Preta C.M."/>
            <person name="Silva R."/>
            <person name="Klein C.C."/>
            <person name="de Almeida L.G."/>
            <person name="de Lima Cunha O."/>
            <person name="Ciapina L.P."/>
            <person name="Brocchi M."/>
            <person name="Colabardini A.C."/>
            <person name="de Araujo Lima B."/>
            <person name="Machado C.R."/>
            <person name="de Almeida Soares C.M."/>
            <person name="Probst C.M."/>
            <person name="de Menezes C.B."/>
            <person name="Thompson C.E."/>
            <person name="Bartholomeu D.C."/>
            <person name="Gradia D.F."/>
            <person name="Pavoni D.P."/>
            <person name="Grisard E.C."/>
            <person name="Fantinatti-Garboggini F."/>
            <person name="Marchini F.K."/>
            <person name="Rodrigues-Luiz G.F."/>
            <person name="Wagner G."/>
            <person name="Goldman G.H."/>
            <person name="Fietto J.L."/>
            <person name="Elias M.C."/>
            <person name="Goldman M.H."/>
            <person name="Sagot M.F."/>
            <person name="Pereira M."/>
            <person name="Stoco P.H."/>
            <person name="de Mendonca-Neto R.P."/>
            <person name="Teixeira S.M."/>
            <person name="Maciel T.E."/>
            <person name="de Oliveira Mendes T.A."/>
            <person name="Urmenyi T.P."/>
            <person name="de Souza W."/>
            <person name="Schenkman S."/>
            <person name="de Vasconcelos A.T."/>
        </authorList>
    </citation>
    <scope>NUCLEOTIDE SEQUENCE [LARGE SCALE GENOMIC DNA]</scope>
</reference>
<dbReference type="SUPFAM" id="SSF52402">
    <property type="entry name" value="Adenine nucleotide alpha hydrolases-like"/>
    <property type="match status" value="1"/>
</dbReference>
<evidence type="ECO:0000256" key="4">
    <source>
        <dbReference type="ARBA" id="ARBA00031552"/>
    </source>
</evidence>
<dbReference type="EMBL" id="ATMH01007696">
    <property type="protein sequence ID" value="EPY23479.1"/>
    <property type="molecule type" value="Genomic_DNA"/>
</dbReference>
<dbReference type="OrthoDB" id="686384at2759"/>
<feature type="domain" description="Diphthamide synthase" evidence="6">
    <location>
        <begin position="103"/>
        <end position="237"/>
    </location>
</feature>
<protein>
    <recommendedName>
        <fullName evidence="2">Diphthine--ammonia ligase</fullName>
        <ecNumber evidence="1">6.3.1.14</ecNumber>
    </recommendedName>
    <alternativeName>
        <fullName evidence="3">Diphthamide synthase</fullName>
    </alternativeName>
    <alternativeName>
        <fullName evidence="4">Diphthamide synthetase</fullName>
    </alternativeName>
</protein>
<evidence type="ECO:0000313" key="9">
    <source>
        <dbReference type="EMBL" id="EPY27290.1"/>
    </source>
</evidence>
<dbReference type="GO" id="GO:0017178">
    <property type="term" value="F:diphthine-ammonia ligase activity"/>
    <property type="evidence" value="ECO:0007669"/>
    <property type="project" value="UniProtKB-EC"/>
</dbReference>
<evidence type="ECO:0000256" key="3">
    <source>
        <dbReference type="ARBA" id="ARBA00029814"/>
    </source>
</evidence>